<feature type="domain" description="Glycosyl transferase family 1" evidence="1">
    <location>
        <begin position="223"/>
        <end position="370"/>
    </location>
</feature>
<dbReference type="Gene3D" id="3.40.50.2000">
    <property type="entry name" value="Glycogen Phosphorylase B"/>
    <property type="match status" value="2"/>
</dbReference>
<dbReference type="Pfam" id="PF00534">
    <property type="entry name" value="Glycos_transf_1"/>
    <property type="match status" value="1"/>
</dbReference>
<evidence type="ECO:0000259" key="1">
    <source>
        <dbReference type="Pfam" id="PF00534"/>
    </source>
</evidence>
<proteinExistence type="predicted"/>
<organism evidence="3 4">
    <name type="scientific">Candidatus Falkowbacteria bacterium HGW-Falkowbacteria-1</name>
    <dbReference type="NCBI Taxonomy" id="2013768"/>
    <lineage>
        <taxon>Bacteria</taxon>
        <taxon>Candidatus Falkowiibacteriota</taxon>
    </lineage>
</organism>
<dbReference type="PANTHER" id="PTHR45947:SF13">
    <property type="entry name" value="TRANSFERASE"/>
    <property type="match status" value="1"/>
</dbReference>
<dbReference type="PANTHER" id="PTHR45947">
    <property type="entry name" value="SULFOQUINOVOSYL TRANSFERASE SQD2"/>
    <property type="match status" value="1"/>
</dbReference>
<evidence type="ECO:0008006" key="5">
    <source>
        <dbReference type="Google" id="ProtNLM"/>
    </source>
</evidence>
<evidence type="ECO:0000313" key="3">
    <source>
        <dbReference type="EMBL" id="PKM91395.1"/>
    </source>
</evidence>
<protein>
    <recommendedName>
        <fullName evidence="5">Group 1 glycosyl transferase</fullName>
    </recommendedName>
</protein>
<dbReference type="Pfam" id="PF13439">
    <property type="entry name" value="Glyco_transf_4"/>
    <property type="match status" value="1"/>
</dbReference>
<dbReference type="GO" id="GO:0016757">
    <property type="term" value="F:glycosyltransferase activity"/>
    <property type="evidence" value="ECO:0007669"/>
    <property type="project" value="InterPro"/>
</dbReference>
<evidence type="ECO:0000259" key="2">
    <source>
        <dbReference type="Pfam" id="PF13439"/>
    </source>
</evidence>
<dbReference type="Proteomes" id="UP000233517">
    <property type="component" value="Unassembled WGS sequence"/>
</dbReference>
<dbReference type="EMBL" id="PHAI01000002">
    <property type="protein sequence ID" value="PKM91395.1"/>
    <property type="molecule type" value="Genomic_DNA"/>
</dbReference>
<comment type="caution">
    <text evidence="3">The sequence shown here is derived from an EMBL/GenBank/DDBJ whole genome shotgun (WGS) entry which is preliminary data.</text>
</comment>
<sequence length="407" mass="47162">MRILQVNKFNYIRGGAEKYFIDLSKKLEIEGHQVAIFCMHHPKNNPSPWDKYFVSRISFNEKKLRDRLLAPGRILYSFEARRKFKKIIKDFKPDIIHVHNIYHQLSPSILPIAKKFKIPVVMHLHDYKLICPNYQLFTHDKICYRCKGQKYYNCLRFSCFKKSFWQSLLATIEMYFHHSILNIYKKNIDCFIAPSQFMKETVVSFGIPGEKVFLVYNFSEESLVKEINKGKEDDYGLYFGRLSGEKGIDVLLNSLSFVKNKINIKIVGAGPEEKNLKDLSSQLNLEDSVDFVGPKFGSELFDIVSKAKMIFLPSVWAENMPLVLLESLSLGKIVIASKTGGLSELIEDKKSGFLFENGNYKDLSEVIDSVDDYDLNKIKSKAKEISDKLNINSHLEKILNIYKKYVK</sequence>
<dbReference type="AlphaFoldDB" id="A0A2N2E9K6"/>
<dbReference type="SUPFAM" id="SSF53756">
    <property type="entry name" value="UDP-Glycosyltransferase/glycogen phosphorylase"/>
    <property type="match status" value="1"/>
</dbReference>
<feature type="domain" description="Glycosyltransferase subfamily 4-like N-terminal" evidence="2">
    <location>
        <begin position="14"/>
        <end position="218"/>
    </location>
</feature>
<dbReference type="InterPro" id="IPR001296">
    <property type="entry name" value="Glyco_trans_1"/>
</dbReference>
<reference evidence="3 4" key="1">
    <citation type="journal article" date="2017" name="ISME J.">
        <title>Potential for microbial H2 and metal transformations associated with novel bacteria and archaea in deep terrestrial subsurface sediments.</title>
        <authorList>
            <person name="Hernsdorf A.W."/>
            <person name="Amano Y."/>
            <person name="Miyakawa K."/>
            <person name="Ise K."/>
            <person name="Suzuki Y."/>
            <person name="Anantharaman K."/>
            <person name="Probst A."/>
            <person name="Burstein D."/>
            <person name="Thomas B.C."/>
            <person name="Banfield J.F."/>
        </authorList>
    </citation>
    <scope>NUCLEOTIDE SEQUENCE [LARGE SCALE GENOMIC DNA]</scope>
    <source>
        <strain evidence="3">HGW-Falkowbacteria-1</strain>
    </source>
</reference>
<evidence type="ECO:0000313" key="4">
    <source>
        <dbReference type="Proteomes" id="UP000233517"/>
    </source>
</evidence>
<gene>
    <name evidence="3" type="ORF">CVU82_02245</name>
</gene>
<dbReference type="InterPro" id="IPR028098">
    <property type="entry name" value="Glyco_trans_4-like_N"/>
</dbReference>
<name>A0A2N2E9K6_9BACT</name>
<accession>A0A2N2E9K6</accession>
<dbReference type="InterPro" id="IPR050194">
    <property type="entry name" value="Glycosyltransferase_grp1"/>
</dbReference>